<dbReference type="Pfam" id="PF17231">
    <property type="entry name" value="DUF5305"/>
    <property type="match status" value="1"/>
</dbReference>
<feature type="transmembrane region" description="Helical" evidence="1">
    <location>
        <begin position="242"/>
        <end position="264"/>
    </location>
</feature>
<keyword evidence="1" id="KW-1133">Transmembrane helix</keyword>
<accession>A0ABR9QFA7</accession>
<evidence type="ECO:0000313" key="2">
    <source>
        <dbReference type="EMBL" id="MBE4907174.1"/>
    </source>
</evidence>
<feature type="transmembrane region" description="Helical" evidence="1">
    <location>
        <begin position="17"/>
        <end position="37"/>
    </location>
</feature>
<evidence type="ECO:0008006" key="4">
    <source>
        <dbReference type="Google" id="ProtNLM"/>
    </source>
</evidence>
<gene>
    <name evidence="2" type="ORF">IMZ08_03760</name>
</gene>
<evidence type="ECO:0000256" key="1">
    <source>
        <dbReference type="SAM" id="Phobius"/>
    </source>
</evidence>
<keyword evidence="1" id="KW-0472">Membrane</keyword>
<name>A0ABR9QFA7_9BACI</name>
<organism evidence="2 3">
    <name type="scientific">Litchfieldia luteola</name>
    <dbReference type="NCBI Taxonomy" id="682179"/>
    <lineage>
        <taxon>Bacteria</taxon>
        <taxon>Bacillati</taxon>
        <taxon>Bacillota</taxon>
        <taxon>Bacilli</taxon>
        <taxon>Bacillales</taxon>
        <taxon>Bacillaceae</taxon>
        <taxon>Litchfieldia</taxon>
    </lineage>
</organism>
<reference evidence="2 3" key="1">
    <citation type="submission" date="2020-10" db="EMBL/GenBank/DDBJ databases">
        <title>Bacillus sp. HD4P25, an endophyte from a halophyte.</title>
        <authorList>
            <person name="Sun J.-Q."/>
        </authorList>
    </citation>
    <scope>NUCLEOTIDE SEQUENCE [LARGE SCALE GENOMIC DNA]</scope>
    <source>
        <strain evidence="2 3">YIM 93174</strain>
    </source>
</reference>
<keyword evidence="1" id="KW-0812">Transmembrane</keyword>
<dbReference type="Proteomes" id="UP001516662">
    <property type="component" value="Unassembled WGS sequence"/>
</dbReference>
<keyword evidence="3" id="KW-1185">Reference proteome</keyword>
<dbReference type="RefSeq" id="WP_193534648.1">
    <property type="nucleotide sequence ID" value="NZ_JADCLJ010000007.1"/>
</dbReference>
<protein>
    <recommendedName>
        <fullName evidence="4">DUF5305 domain-containing protein</fullName>
    </recommendedName>
</protein>
<dbReference type="EMBL" id="JADCLJ010000007">
    <property type="protein sequence ID" value="MBE4907174.1"/>
    <property type="molecule type" value="Genomic_DNA"/>
</dbReference>
<dbReference type="InterPro" id="IPR035185">
    <property type="entry name" value="DUF5305"/>
</dbReference>
<comment type="caution">
    <text evidence="2">The sequence shown here is derived from an EMBL/GenBank/DDBJ whole genome shotgun (WGS) entry which is preliminary data.</text>
</comment>
<sequence length="366" mass="42447">MNLETQKSTFKPARKKGFFILVSVWVILLFTTFYTLVTPTTIKQETLENLIQDKTIFSYSVDSKPSTLYPEGGLISPPPKVVIGSITNSIDLSVDKIIVSNEPIQVEGTYKVILKVIAEEIWEKEFNLVEEQEFKTEGINLELINETFKVDPQAIQDFIEQTEKEVKVSGKYSVQVIPVVEGFITYRDNVYALDKEGSVLFNYQSYLFSLQNETLEFDNVSEVMNTIEHLRNFQLFGIQLEWVTLRLALLIITPLLFIPIMLLYRTIKPLGLRQWITTKRDRKKHIDNKYKSHIIQLTEKPDMENMKPLHVPTIDDLIRLADEKELSVFTYKEKKDQSIYFILDGNFTYLFKSSLATSHSSEMEEL</sequence>
<proteinExistence type="predicted"/>
<evidence type="ECO:0000313" key="3">
    <source>
        <dbReference type="Proteomes" id="UP001516662"/>
    </source>
</evidence>